<dbReference type="AlphaFoldDB" id="A0A2G8S499"/>
<keyword evidence="3" id="KW-1185">Reference proteome</keyword>
<reference evidence="2 3" key="1">
    <citation type="journal article" date="2015" name="Sci. Rep.">
        <title>Chromosome-level genome map provides insights into diverse defense mechanisms in the medicinal fungus Ganoderma sinense.</title>
        <authorList>
            <person name="Zhu Y."/>
            <person name="Xu J."/>
            <person name="Sun C."/>
            <person name="Zhou S."/>
            <person name="Xu H."/>
            <person name="Nelson D.R."/>
            <person name="Qian J."/>
            <person name="Song J."/>
            <person name="Luo H."/>
            <person name="Xiang L."/>
            <person name="Li Y."/>
            <person name="Xu Z."/>
            <person name="Ji A."/>
            <person name="Wang L."/>
            <person name="Lu S."/>
            <person name="Hayward A."/>
            <person name="Sun W."/>
            <person name="Li X."/>
            <person name="Schwartz D.C."/>
            <person name="Wang Y."/>
            <person name="Chen S."/>
        </authorList>
    </citation>
    <scope>NUCLEOTIDE SEQUENCE [LARGE SCALE GENOMIC DNA]</scope>
    <source>
        <strain evidence="2 3">ZZ0214-1</strain>
    </source>
</reference>
<evidence type="ECO:0000313" key="3">
    <source>
        <dbReference type="Proteomes" id="UP000230002"/>
    </source>
</evidence>
<organism evidence="2 3">
    <name type="scientific">Ganoderma sinense ZZ0214-1</name>
    <dbReference type="NCBI Taxonomy" id="1077348"/>
    <lineage>
        <taxon>Eukaryota</taxon>
        <taxon>Fungi</taxon>
        <taxon>Dikarya</taxon>
        <taxon>Basidiomycota</taxon>
        <taxon>Agaricomycotina</taxon>
        <taxon>Agaricomycetes</taxon>
        <taxon>Polyporales</taxon>
        <taxon>Polyporaceae</taxon>
        <taxon>Ganoderma</taxon>
    </lineage>
</organism>
<evidence type="ECO:0000256" key="1">
    <source>
        <dbReference type="SAM" id="SignalP"/>
    </source>
</evidence>
<keyword evidence="1" id="KW-0732">Signal</keyword>
<dbReference type="EMBL" id="AYKW01000023">
    <property type="protein sequence ID" value="PIL28606.1"/>
    <property type="molecule type" value="Genomic_DNA"/>
</dbReference>
<gene>
    <name evidence="2" type="ORF">GSI_08648</name>
</gene>
<proteinExistence type="predicted"/>
<dbReference type="OrthoDB" id="3362246at2759"/>
<name>A0A2G8S499_9APHY</name>
<feature type="signal peptide" evidence="1">
    <location>
        <begin position="1"/>
        <end position="17"/>
    </location>
</feature>
<evidence type="ECO:0000313" key="2">
    <source>
        <dbReference type="EMBL" id="PIL28606.1"/>
    </source>
</evidence>
<comment type="caution">
    <text evidence="2">The sequence shown here is derived from an EMBL/GenBank/DDBJ whole genome shotgun (WGS) entry which is preliminary data.</text>
</comment>
<protein>
    <recommendedName>
        <fullName evidence="4">HYR domain-containing protein</fullName>
    </recommendedName>
</protein>
<accession>A0A2G8S499</accession>
<evidence type="ECO:0008006" key="4">
    <source>
        <dbReference type="Google" id="ProtNLM"/>
    </source>
</evidence>
<sequence length="89" mass="8864">MQLLAFVLASLAASVYAADLVVNTPVKDNGDIVGDADRIFGTTYAWGGYGAPAGSSVVFTVTDLDGNSASTAAITVSDSSDSSCLDPGA</sequence>
<feature type="chain" id="PRO_5013863104" description="HYR domain-containing protein" evidence="1">
    <location>
        <begin position="18"/>
        <end position="89"/>
    </location>
</feature>
<dbReference type="Proteomes" id="UP000230002">
    <property type="component" value="Unassembled WGS sequence"/>
</dbReference>